<keyword evidence="1" id="KW-0812">Transmembrane</keyword>
<feature type="transmembrane region" description="Helical" evidence="1">
    <location>
        <begin position="35"/>
        <end position="55"/>
    </location>
</feature>
<protein>
    <submittedName>
        <fullName evidence="3">DUF2892 domain-containing protein</fullName>
    </submittedName>
</protein>
<gene>
    <name evidence="3" type="ORF">NJQ99_13785</name>
</gene>
<dbReference type="Proteomes" id="UP001055804">
    <property type="component" value="Unassembled WGS sequence"/>
</dbReference>
<organism evidence="3 4">
    <name type="scientific">Futiania mangrovi</name>
    <dbReference type="NCBI Taxonomy" id="2959716"/>
    <lineage>
        <taxon>Bacteria</taxon>
        <taxon>Pseudomonadati</taxon>
        <taxon>Pseudomonadota</taxon>
        <taxon>Alphaproteobacteria</taxon>
        <taxon>Futianiales</taxon>
        <taxon>Futianiaceae</taxon>
        <taxon>Futiania</taxon>
    </lineage>
</organism>
<keyword evidence="1" id="KW-1133">Transmembrane helix</keyword>
<name>A0A9J6PFJ2_9PROT</name>
<evidence type="ECO:0000313" key="4">
    <source>
        <dbReference type="Proteomes" id="UP001055804"/>
    </source>
</evidence>
<dbReference type="EMBL" id="JAMZFT010000003">
    <property type="protein sequence ID" value="MCP1337489.1"/>
    <property type="molecule type" value="Genomic_DNA"/>
</dbReference>
<reference evidence="3" key="1">
    <citation type="submission" date="2022-06" db="EMBL/GenBank/DDBJ databases">
        <title>Isolation and Genomics of Futiania mangrovii gen. nov., sp. nov., a Rare and Metabolically-versatile member in the Class Alphaproteobacteria.</title>
        <authorList>
            <person name="Liu L."/>
            <person name="Huang W.-C."/>
            <person name="Pan J."/>
            <person name="Li J."/>
            <person name="Huang Y."/>
            <person name="Du H."/>
            <person name="Liu Y."/>
            <person name="Li M."/>
        </authorList>
    </citation>
    <scope>NUCLEOTIDE SEQUENCE</scope>
    <source>
        <strain evidence="3">FT118</strain>
    </source>
</reference>
<dbReference type="RefSeq" id="WP_269333454.1">
    <property type="nucleotide sequence ID" value="NZ_JAMZFT010000003.1"/>
</dbReference>
<evidence type="ECO:0000259" key="2">
    <source>
        <dbReference type="Pfam" id="PF11127"/>
    </source>
</evidence>
<keyword evidence="4" id="KW-1185">Reference proteome</keyword>
<dbReference type="Pfam" id="PF11127">
    <property type="entry name" value="YgaP-like_TM"/>
    <property type="match status" value="1"/>
</dbReference>
<accession>A0A9J6PFJ2</accession>
<feature type="domain" description="Inner membrane protein YgaP-like transmembrane" evidence="2">
    <location>
        <begin position="3"/>
        <end position="63"/>
    </location>
</feature>
<dbReference type="AlphaFoldDB" id="A0A9J6PFJ2"/>
<dbReference type="InterPro" id="IPR021309">
    <property type="entry name" value="YgaP-like_TM"/>
</dbReference>
<evidence type="ECO:0000256" key="1">
    <source>
        <dbReference type="SAM" id="Phobius"/>
    </source>
</evidence>
<evidence type="ECO:0000313" key="3">
    <source>
        <dbReference type="EMBL" id="MCP1337489.1"/>
    </source>
</evidence>
<comment type="caution">
    <text evidence="3">The sequence shown here is derived from an EMBL/GenBank/DDBJ whole genome shotgun (WGS) entry which is preliminary data.</text>
</comment>
<keyword evidence="1" id="KW-0472">Membrane</keyword>
<sequence length="66" mass="7030">MFKQNVGSIDRVLRIVVGLFLVSLVFWGPQTLWGLIGLVPIVTALAGTCPAYTILGLSTCPAKSRA</sequence>
<proteinExistence type="predicted"/>
<feature type="transmembrane region" description="Helical" evidence="1">
    <location>
        <begin position="12"/>
        <end position="29"/>
    </location>
</feature>